<evidence type="ECO:0008006" key="8">
    <source>
        <dbReference type="Google" id="ProtNLM"/>
    </source>
</evidence>
<gene>
    <name evidence="6" type="ORF">QBC42DRAFT_273709</name>
</gene>
<dbReference type="PANTHER" id="PTHR10250:SF26">
    <property type="entry name" value="GLUTATHIONE S-TRANSFERASE 3, MITOCHONDRIAL"/>
    <property type="match status" value="1"/>
</dbReference>
<comment type="caution">
    <text evidence="6">The sequence shown here is derived from an EMBL/GenBank/DDBJ whole genome shotgun (WGS) entry which is preliminary data.</text>
</comment>
<dbReference type="Gene3D" id="1.20.120.550">
    <property type="entry name" value="Membrane associated eicosanoid/glutathione metabolism-like domain"/>
    <property type="match status" value="1"/>
</dbReference>
<feature type="transmembrane region" description="Helical" evidence="5">
    <location>
        <begin position="15"/>
        <end position="35"/>
    </location>
</feature>
<dbReference type="Proteomes" id="UP001321749">
    <property type="component" value="Unassembled WGS sequence"/>
</dbReference>
<protein>
    <recommendedName>
        <fullName evidence="8">Microsomal glutathione S-transferase 3</fullName>
    </recommendedName>
</protein>
<dbReference type="Pfam" id="PF01124">
    <property type="entry name" value="MAPEG"/>
    <property type="match status" value="1"/>
</dbReference>
<accession>A0AAV9HFW0</accession>
<sequence>MSFTTTSPITLPAEYGYVLTAASSTFFVNFLHFILTARARKASGIQYPTSFASAEQAEKDPKAFKFNCAQRAHANFTENLTPFLGGLLITGLKYPVFAGAAGLAWSVGRASYAVGYSTRGPKGRILGFSISSIVDFVLKLTAAYTAVGYALGW</sequence>
<evidence type="ECO:0000313" key="7">
    <source>
        <dbReference type="Proteomes" id="UP001321749"/>
    </source>
</evidence>
<dbReference type="GO" id="GO:0004602">
    <property type="term" value="F:glutathione peroxidase activity"/>
    <property type="evidence" value="ECO:0007669"/>
    <property type="project" value="TreeGrafter"/>
</dbReference>
<evidence type="ECO:0000256" key="1">
    <source>
        <dbReference type="ARBA" id="ARBA00004141"/>
    </source>
</evidence>
<dbReference type="GO" id="GO:0004364">
    <property type="term" value="F:glutathione transferase activity"/>
    <property type="evidence" value="ECO:0007669"/>
    <property type="project" value="TreeGrafter"/>
</dbReference>
<keyword evidence="3 5" id="KW-1133">Transmembrane helix</keyword>
<dbReference type="GO" id="GO:0005635">
    <property type="term" value="C:nuclear envelope"/>
    <property type="evidence" value="ECO:0007669"/>
    <property type="project" value="TreeGrafter"/>
</dbReference>
<dbReference type="GO" id="GO:0005783">
    <property type="term" value="C:endoplasmic reticulum"/>
    <property type="evidence" value="ECO:0007669"/>
    <property type="project" value="TreeGrafter"/>
</dbReference>
<dbReference type="InterPro" id="IPR023352">
    <property type="entry name" value="MAPEG-like_dom_sf"/>
</dbReference>
<evidence type="ECO:0000313" key="6">
    <source>
        <dbReference type="EMBL" id="KAK4459761.1"/>
    </source>
</evidence>
<dbReference type="EMBL" id="MU865028">
    <property type="protein sequence ID" value="KAK4459761.1"/>
    <property type="molecule type" value="Genomic_DNA"/>
</dbReference>
<comment type="subcellular location">
    <subcellularLocation>
        <location evidence="1">Membrane</location>
        <topology evidence="1">Multi-pass membrane protein</topology>
    </subcellularLocation>
</comment>
<proteinExistence type="predicted"/>
<reference evidence="6" key="1">
    <citation type="journal article" date="2023" name="Mol. Phylogenet. Evol.">
        <title>Genome-scale phylogeny and comparative genomics of the fungal order Sordariales.</title>
        <authorList>
            <person name="Hensen N."/>
            <person name="Bonometti L."/>
            <person name="Westerberg I."/>
            <person name="Brannstrom I.O."/>
            <person name="Guillou S."/>
            <person name="Cros-Aarteil S."/>
            <person name="Calhoun S."/>
            <person name="Haridas S."/>
            <person name="Kuo A."/>
            <person name="Mondo S."/>
            <person name="Pangilinan J."/>
            <person name="Riley R."/>
            <person name="LaButti K."/>
            <person name="Andreopoulos B."/>
            <person name="Lipzen A."/>
            <person name="Chen C."/>
            <person name="Yan M."/>
            <person name="Daum C."/>
            <person name="Ng V."/>
            <person name="Clum A."/>
            <person name="Steindorff A."/>
            <person name="Ohm R.A."/>
            <person name="Martin F."/>
            <person name="Silar P."/>
            <person name="Natvig D.O."/>
            <person name="Lalanne C."/>
            <person name="Gautier V."/>
            <person name="Ament-Velasquez S.L."/>
            <person name="Kruys A."/>
            <person name="Hutchinson M.I."/>
            <person name="Powell A.J."/>
            <person name="Barry K."/>
            <person name="Miller A.N."/>
            <person name="Grigoriev I.V."/>
            <person name="Debuchy R."/>
            <person name="Gladieux P."/>
            <person name="Hiltunen Thoren M."/>
            <person name="Johannesson H."/>
        </authorList>
    </citation>
    <scope>NUCLEOTIDE SEQUENCE</scope>
    <source>
        <strain evidence="6">PSN324</strain>
    </source>
</reference>
<keyword evidence="4 5" id="KW-0472">Membrane</keyword>
<keyword evidence="2 5" id="KW-0812">Transmembrane</keyword>
<dbReference type="GO" id="GO:0016020">
    <property type="term" value="C:membrane"/>
    <property type="evidence" value="ECO:0007669"/>
    <property type="project" value="UniProtKB-SubCell"/>
</dbReference>
<evidence type="ECO:0000256" key="5">
    <source>
        <dbReference type="SAM" id="Phobius"/>
    </source>
</evidence>
<dbReference type="InterPro" id="IPR001129">
    <property type="entry name" value="Membr-assoc_MAPEG"/>
</dbReference>
<evidence type="ECO:0000256" key="3">
    <source>
        <dbReference type="ARBA" id="ARBA00022989"/>
    </source>
</evidence>
<reference evidence="6" key="2">
    <citation type="submission" date="2023-06" db="EMBL/GenBank/DDBJ databases">
        <authorList>
            <consortium name="Lawrence Berkeley National Laboratory"/>
            <person name="Mondo S.J."/>
            <person name="Hensen N."/>
            <person name="Bonometti L."/>
            <person name="Westerberg I."/>
            <person name="Brannstrom I.O."/>
            <person name="Guillou S."/>
            <person name="Cros-Aarteil S."/>
            <person name="Calhoun S."/>
            <person name="Haridas S."/>
            <person name="Kuo A."/>
            <person name="Pangilinan J."/>
            <person name="Riley R."/>
            <person name="Labutti K."/>
            <person name="Andreopoulos B."/>
            <person name="Lipzen A."/>
            <person name="Chen C."/>
            <person name="Yanf M."/>
            <person name="Daum C."/>
            <person name="Ng V."/>
            <person name="Clum A."/>
            <person name="Steindorff A."/>
            <person name="Ohm R."/>
            <person name="Martin F."/>
            <person name="Silar P."/>
            <person name="Natvig D."/>
            <person name="Lalanne C."/>
            <person name="Gautier V."/>
            <person name="Ament-Velasquez S.L."/>
            <person name="Kruys A."/>
            <person name="Hutchinson M.I."/>
            <person name="Powell A.J."/>
            <person name="Barry K."/>
            <person name="Miller A.N."/>
            <person name="Grigoriev I.V."/>
            <person name="Debuchy R."/>
            <person name="Gladieux P."/>
            <person name="Thoren M.H."/>
            <person name="Johannesson H."/>
        </authorList>
    </citation>
    <scope>NUCLEOTIDE SEQUENCE</scope>
    <source>
        <strain evidence="6">PSN324</strain>
    </source>
</reference>
<dbReference type="SUPFAM" id="SSF161084">
    <property type="entry name" value="MAPEG domain-like"/>
    <property type="match status" value="1"/>
</dbReference>
<keyword evidence="7" id="KW-1185">Reference proteome</keyword>
<dbReference type="PANTHER" id="PTHR10250">
    <property type="entry name" value="MICROSOMAL GLUTATHIONE S-TRANSFERASE"/>
    <property type="match status" value="1"/>
</dbReference>
<feature type="transmembrane region" description="Helical" evidence="5">
    <location>
        <begin position="125"/>
        <end position="151"/>
    </location>
</feature>
<dbReference type="AlphaFoldDB" id="A0AAV9HFW0"/>
<evidence type="ECO:0000256" key="2">
    <source>
        <dbReference type="ARBA" id="ARBA00022692"/>
    </source>
</evidence>
<name>A0AAV9HFW0_9PEZI</name>
<evidence type="ECO:0000256" key="4">
    <source>
        <dbReference type="ARBA" id="ARBA00023136"/>
    </source>
</evidence>
<organism evidence="6 7">
    <name type="scientific">Cladorrhinum samala</name>
    <dbReference type="NCBI Taxonomy" id="585594"/>
    <lineage>
        <taxon>Eukaryota</taxon>
        <taxon>Fungi</taxon>
        <taxon>Dikarya</taxon>
        <taxon>Ascomycota</taxon>
        <taxon>Pezizomycotina</taxon>
        <taxon>Sordariomycetes</taxon>
        <taxon>Sordariomycetidae</taxon>
        <taxon>Sordariales</taxon>
        <taxon>Podosporaceae</taxon>
        <taxon>Cladorrhinum</taxon>
    </lineage>
</organism>
<dbReference type="InterPro" id="IPR050997">
    <property type="entry name" value="MAPEG"/>
</dbReference>